<comment type="caution">
    <text evidence="2">The sequence shown here is derived from an EMBL/GenBank/DDBJ whole genome shotgun (WGS) entry which is preliminary data.</text>
</comment>
<proteinExistence type="predicted"/>
<protein>
    <submittedName>
        <fullName evidence="2">Uncharacterized protein</fullName>
    </submittedName>
</protein>
<name>A0A427B1P0_ENSVE</name>
<feature type="region of interest" description="Disordered" evidence="1">
    <location>
        <begin position="1"/>
        <end position="53"/>
    </location>
</feature>
<accession>A0A427B1P0</accession>
<organism evidence="2 3">
    <name type="scientific">Ensete ventricosum</name>
    <name type="common">Abyssinian banana</name>
    <name type="synonym">Musa ensete</name>
    <dbReference type="NCBI Taxonomy" id="4639"/>
    <lineage>
        <taxon>Eukaryota</taxon>
        <taxon>Viridiplantae</taxon>
        <taxon>Streptophyta</taxon>
        <taxon>Embryophyta</taxon>
        <taxon>Tracheophyta</taxon>
        <taxon>Spermatophyta</taxon>
        <taxon>Magnoliopsida</taxon>
        <taxon>Liliopsida</taxon>
        <taxon>Zingiberales</taxon>
        <taxon>Musaceae</taxon>
        <taxon>Ensete</taxon>
    </lineage>
</organism>
<evidence type="ECO:0000256" key="1">
    <source>
        <dbReference type="SAM" id="MobiDB-lite"/>
    </source>
</evidence>
<dbReference type="EMBL" id="AMZH03000721">
    <property type="protein sequence ID" value="RRT82307.1"/>
    <property type="molecule type" value="Genomic_DNA"/>
</dbReference>
<evidence type="ECO:0000313" key="2">
    <source>
        <dbReference type="EMBL" id="RRT82307.1"/>
    </source>
</evidence>
<evidence type="ECO:0000313" key="3">
    <source>
        <dbReference type="Proteomes" id="UP000287651"/>
    </source>
</evidence>
<feature type="compositionally biased region" description="Polar residues" evidence="1">
    <location>
        <begin position="14"/>
        <end position="29"/>
    </location>
</feature>
<sequence length="137" mass="15456">MPVLHKVFPVKPSAQASKGEASQKTITETEVNEERQQQQQQQQKKKKKSNLEQAALTTPYLPFHMRPGLLFCKASPMRSQTATVDGVGAGFTHKLEKSNSVKEKEEIVEREELKKKRQEGAVFLVPTFPCHSRPSLL</sequence>
<reference evidence="2 3" key="1">
    <citation type="journal article" date="2014" name="Agronomy (Basel)">
        <title>A Draft Genome Sequence for Ensete ventricosum, the Drought-Tolerant Tree Against Hunger.</title>
        <authorList>
            <person name="Harrison J."/>
            <person name="Moore K.A."/>
            <person name="Paszkiewicz K."/>
            <person name="Jones T."/>
            <person name="Grant M."/>
            <person name="Ambacheew D."/>
            <person name="Muzemil S."/>
            <person name="Studholme D.J."/>
        </authorList>
    </citation>
    <scope>NUCLEOTIDE SEQUENCE [LARGE SCALE GENOMIC DNA]</scope>
</reference>
<dbReference type="AlphaFoldDB" id="A0A427B1P0"/>
<gene>
    <name evidence="2" type="ORF">B296_00001246</name>
</gene>
<dbReference type="Proteomes" id="UP000287651">
    <property type="component" value="Unassembled WGS sequence"/>
</dbReference>